<dbReference type="AlphaFoldDB" id="A0A8S3JE67"/>
<feature type="non-terminal residue" evidence="1">
    <location>
        <position position="1"/>
    </location>
</feature>
<name>A0A8S3JE67_9BILA</name>
<proteinExistence type="predicted"/>
<comment type="caution">
    <text evidence="1">The sequence shown here is derived from an EMBL/GenBank/DDBJ whole genome shotgun (WGS) entry which is preliminary data.</text>
</comment>
<evidence type="ECO:0000313" key="1">
    <source>
        <dbReference type="EMBL" id="CAF5218097.1"/>
    </source>
</evidence>
<evidence type="ECO:0000313" key="2">
    <source>
        <dbReference type="Proteomes" id="UP000676336"/>
    </source>
</evidence>
<dbReference type="Proteomes" id="UP000676336">
    <property type="component" value="Unassembled WGS sequence"/>
</dbReference>
<accession>A0A8S3JE67</accession>
<protein>
    <submittedName>
        <fullName evidence="1">Uncharacterized protein</fullName>
    </submittedName>
</protein>
<organism evidence="1 2">
    <name type="scientific">Rotaria magnacalcarata</name>
    <dbReference type="NCBI Taxonomy" id="392030"/>
    <lineage>
        <taxon>Eukaryota</taxon>
        <taxon>Metazoa</taxon>
        <taxon>Spiralia</taxon>
        <taxon>Gnathifera</taxon>
        <taxon>Rotifera</taxon>
        <taxon>Eurotatoria</taxon>
        <taxon>Bdelloidea</taxon>
        <taxon>Philodinida</taxon>
        <taxon>Philodinidae</taxon>
        <taxon>Rotaria</taxon>
    </lineage>
</organism>
<dbReference type="EMBL" id="CAJOBI010346345">
    <property type="protein sequence ID" value="CAF5218097.1"/>
    <property type="molecule type" value="Genomic_DNA"/>
</dbReference>
<gene>
    <name evidence="1" type="ORF">SMN809_LOCUS80792</name>
</gene>
<reference evidence="1" key="1">
    <citation type="submission" date="2021-02" db="EMBL/GenBank/DDBJ databases">
        <authorList>
            <person name="Nowell W R."/>
        </authorList>
    </citation>
    <scope>NUCLEOTIDE SEQUENCE</scope>
</reference>
<sequence length="139" mass="16360">FWDPLEDVLIGTANVFLQSLMYCMDFADEISIFDHKCLEQGCISVNLSPCLPNGDALTKEKFIDQPDELLNKPYNFKITINHIEVNDEHYSKCLRVRYKIYNEFKFTETKIICRHAWRARINQSRIKTVPNIDNVNSRQ</sequence>